<dbReference type="Proteomes" id="UP001146670">
    <property type="component" value="Unassembled WGS sequence"/>
</dbReference>
<feature type="compositionally biased region" description="Basic residues" evidence="1">
    <location>
        <begin position="178"/>
        <end position="187"/>
    </location>
</feature>
<reference evidence="2" key="1">
    <citation type="submission" date="2022-12" db="EMBL/GenBank/DDBJ databases">
        <title>Description and comparative metabolic analysis of Aerococcus sp. nov., isolated from the feces of a pig.</title>
        <authorList>
            <person name="Chang Y.-H."/>
        </authorList>
    </citation>
    <scope>NUCLEOTIDE SEQUENCE</scope>
    <source>
        <strain evidence="2">YH-aer222</strain>
    </source>
</reference>
<feature type="compositionally biased region" description="Polar residues" evidence="1">
    <location>
        <begin position="149"/>
        <end position="167"/>
    </location>
</feature>
<evidence type="ECO:0000256" key="1">
    <source>
        <dbReference type="SAM" id="MobiDB-lite"/>
    </source>
</evidence>
<dbReference type="AlphaFoldDB" id="A0A9X3FSW8"/>
<accession>A0A9X3FSW8</accession>
<name>A0A9X3FSW8_9LACT</name>
<protein>
    <submittedName>
        <fullName evidence="2">Uncharacterized protein</fullName>
    </submittedName>
</protein>
<dbReference type="EMBL" id="JAPRFR010000002">
    <property type="protein sequence ID" value="MCZ0726070.1"/>
    <property type="molecule type" value="Genomic_DNA"/>
</dbReference>
<evidence type="ECO:0000313" key="2">
    <source>
        <dbReference type="EMBL" id="MCZ0726070.1"/>
    </source>
</evidence>
<gene>
    <name evidence="2" type="ORF">OW157_05720</name>
</gene>
<organism evidence="2 3">
    <name type="scientific">Aerococcus kribbianus</name>
    <dbReference type="NCBI Taxonomy" id="2999064"/>
    <lineage>
        <taxon>Bacteria</taxon>
        <taxon>Bacillati</taxon>
        <taxon>Bacillota</taxon>
        <taxon>Bacilli</taxon>
        <taxon>Lactobacillales</taxon>
        <taxon>Aerococcaceae</taxon>
        <taxon>Aerococcus</taxon>
    </lineage>
</organism>
<sequence length="216" mass="26080">MARKDFVPFFEKPNNERKTKQRQKTSFPNYMNWYVPKDAAHKEALKKNAYSFQSGSNRRPKQSDFSQGDREYQPIDRQRRTRPSAYQHPMADEALREENEFMQKRRQRHQAIRKELEDYRNYQFRQPFKPTQVPSIWGNKDKSALEKNQPVQQASPSQNKTQRTKGNQIKDDKSNFANKRKRSKHLNRSFADIMDQERTGKQSQAFMRDFNRRREE</sequence>
<dbReference type="RefSeq" id="WP_268752398.1">
    <property type="nucleotide sequence ID" value="NZ_JAPRFQ010000002.1"/>
</dbReference>
<proteinExistence type="predicted"/>
<feature type="compositionally biased region" description="Basic and acidic residues" evidence="1">
    <location>
        <begin position="67"/>
        <end position="78"/>
    </location>
</feature>
<comment type="caution">
    <text evidence="2">The sequence shown here is derived from an EMBL/GenBank/DDBJ whole genome shotgun (WGS) entry which is preliminary data.</text>
</comment>
<keyword evidence="3" id="KW-1185">Reference proteome</keyword>
<feature type="compositionally biased region" description="Basic and acidic residues" evidence="1">
    <location>
        <begin position="90"/>
        <end position="103"/>
    </location>
</feature>
<evidence type="ECO:0000313" key="3">
    <source>
        <dbReference type="Proteomes" id="UP001146670"/>
    </source>
</evidence>
<feature type="region of interest" description="Disordered" evidence="1">
    <location>
        <begin position="1"/>
        <end position="27"/>
    </location>
</feature>
<feature type="region of interest" description="Disordered" evidence="1">
    <location>
        <begin position="48"/>
        <end position="216"/>
    </location>
</feature>